<name>A0ABT4UBG7_9ACTN</name>
<dbReference type="RefSeq" id="WP_270689579.1">
    <property type="nucleotide sequence ID" value="NZ_JAQFWQ010000111.1"/>
</dbReference>
<evidence type="ECO:0000313" key="2">
    <source>
        <dbReference type="EMBL" id="MDA2814253.1"/>
    </source>
</evidence>
<dbReference type="InterPro" id="IPR010982">
    <property type="entry name" value="Lambda_DNA-bd_dom_sf"/>
</dbReference>
<dbReference type="SUPFAM" id="SSF47413">
    <property type="entry name" value="lambda repressor-like DNA-binding domains"/>
    <property type="match status" value="1"/>
</dbReference>
<dbReference type="InterPro" id="IPR043917">
    <property type="entry name" value="DUF5753"/>
</dbReference>
<reference evidence="2 3" key="1">
    <citation type="submission" date="2023-01" db="EMBL/GenBank/DDBJ databases">
        <title>Draft genome sequence of Nocardiopsis sp. RSe5-2 isolated from halophytes.</title>
        <authorList>
            <person name="Duangmal K."/>
            <person name="Chantavorakit T."/>
        </authorList>
    </citation>
    <scope>NUCLEOTIDE SEQUENCE [LARGE SCALE GENOMIC DNA]</scope>
    <source>
        <strain evidence="2 3">RSe5-2</strain>
    </source>
</reference>
<feature type="domain" description="HTH cro/C1-type" evidence="1">
    <location>
        <begin position="16"/>
        <end position="69"/>
    </location>
</feature>
<protein>
    <submittedName>
        <fullName evidence="2">Helix-turn-helix transcriptional regulator</fullName>
    </submittedName>
</protein>
<accession>A0ABT4UBG7</accession>
<sequence length="269" mass="30132">MNDEAEPGTARWGAELRRLRQLAGKRQHDLAKGVGYQPSTVSAWERGTRRPDGEQIARLDDALSTGGALAALWADLSSNGALPDRWRSFINVEREAVEIREYAAMLIPGLLQSETYAREILRRDPSTEELVAVRTERITKLHEDVRIWVVIEESAVRRVVRSPMVQADAVGHLLHLASQPHIQVALIPAEAWDRPGLAGSFRVVRVPDGRMVGHAEHQFGEVVVSAPQVTKLLGYFSDLQMQALSQTETIRQLEKMKEEFNARVAQEHV</sequence>
<evidence type="ECO:0000259" key="1">
    <source>
        <dbReference type="PROSITE" id="PS50943"/>
    </source>
</evidence>
<evidence type="ECO:0000313" key="3">
    <source>
        <dbReference type="Proteomes" id="UP001527866"/>
    </source>
</evidence>
<dbReference type="Pfam" id="PF13560">
    <property type="entry name" value="HTH_31"/>
    <property type="match status" value="1"/>
</dbReference>
<dbReference type="CDD" id="cd00093">
    <property type="entry name" value="HTH_XRE"/>
    <property type="match status" value="1"/>
</dbReference>
<dbReference type="SMART" id="SM00530">
    <property type="entry name" value="HTH_XRE"/>
    <property type="match status" value="1"/>
</dbReference>
<dbReference type="Gene3D" id="1.10.260.40">
    <property type="entry name" value="lambda repressor-like DNA-binding domains"/>
    <property type="match status" value="1"/>
</dbReference>
<organism evidence="2 3">
    <name type="scientific">Nocardiopsis endophytica</name>
    <dbReference type="NCBI Taxonomy" id="3018445"/>
    <lineage>
        <taxon>Bacteria</taxon>
        <taxon>Bacillati</taxon>
        <taxon>Actinomycetota</taxon>
        <taxon>Actinomycetes</taxon>
        <taxon>Streptosporangiales</taxon>
        <taxon>Nocardiopsidaceae</taxon>
        <taxon>Nocardiopsis</taxon>
    </lineage>
</organism>
<comment type="caution">
    <text evidence="2">The sequence shown here is derived from an EMBL/GenBank/DDBJ whole genome shotgun (WGS) entry which is preliminary data.</text>
</comment>
<gene>
    <name evidence="2" type="ORF">O4J56_26630</name>
</gene>
<dbReference type="EMBL" id="JAQFWQ010000111">
    <property type="protein sequence ID" value="MDA2814253.1"/>
    <property type="molecule type" value="Genomic_DNA"/>
</dbReference>
<dbReference type="Proteomes" id="UP001527866">
    <property type="component" value="Unassembled WGS sequence"/>
</dbReference>
<dbReference type="PROSITE" id="PS50943">
    <property type="entry name" value="HTH_CROC1"/>
    <property type="match status" value="1"/>
</dbReference>
<keyword evidence="3" id="KW-1185">Reference proteome</keyword>
<dbReference type="Pfam" id="PF19054">
    <property type="entry name" value="DUF5753"/>
    <property type="match status" value="1"/>
</dbReference>
<proteinExistence type="predicted"/>
<dbReference type="InterPro" id="IPR001387">
    <property type="entry name" value="Cro/C1-type_HTH"/>
</dbReference>